<gene>
    <name evidence="1" type="ORF">BAY32_11425</name>
</gene>
<dbReference type="Proteomes" id="UP000190816">
    <property type="component" value="Unassembled WGS sequence"/>
</dbReference>
<proteinExistence type="predicted"/>
<name>A0AAJ3TN26_9FLAO</name>
<dbReference type="AlphaFoldDB" id="A0AAJ3TN26"/>
<dbReference type="EMBL" id="MAIC01000016">
    <property type="protein sequence ID" value="OPB73645.1"/>
    <property type="molecule type" value="Genomic_DNA"/>
</dbReference>
<evidence type="ECO:0000313" key="2">
    <source>
        <dbReference type="Proteomes" id="UP000190816"/>
    </source>
</evidence>
<accession>A0AAJ3TN26</accession>
<dbReference type="RefSeq" id="WP_078402575.1">
    <property type="nucleotide sequence ID" value="NZ_CP016377.1"/>
</dbReference>
<organism evidence="1 2">
    <name type="scientific">Elizabethkingia ursingii</name>
    <dbReference type="NCBI Taxonomy" id="1756150"/>
    <lineage>
        <taxon>Bacteria</taxon>
        <taxon>Pseudomonadati</taxon>
        <taxon>Bacteroidota</taxon>
        <taxon>Flavobacteriia</taxon>
        <taxon>Flavobacteriales</taxon>
        <taxon>Weeksellaceae</taxon>
        <taxon>Elizabethkingia</taxon>
    </lineage>
</organism>
<protein>
    <recommendedName>
        <fullName evidence="3">HTH luxR-type domain-containing protein</fullName>
    </recommendedName>
</protein>
<comment type="caution">
    <text evidence="1">The sequence shown here is derived from an EMBL/GenBank/DDBJ whole genome shotgun (WGS) entry which is preliminary data.</text>
</comment>
<evidence type="ECO:0008006" key="3">
    <source>
        <dbReference type="Google" id="ProtNLM"/>
    </source>
</evidence>
<sequence>MNAERTYPGMCDGSLEIFYHEPSCKLMAIKGGKVMPFKELTTKDTHFLQEIIDRDEKLRNVLDLWFFEDTQKKVECLARCRFGGLNTVPDYSEGEIASPDYINCAYRGKCIGEGIICKPIVYNGFSLTSLDIKAIQFMSTDMKNTAICEELQIAEGSFNVFRTILYQKLGNIKSKQELARIGVMLGIC</sequence>
<reference evidence="1 2" key="1">
    <citation type="submission" date="2016-06" db="EMBL/GenBank/DDBJ databases">
        <authorList>
            <person name="Nicholson A.C."/>
        </authorList>
    </citation>
    <scope>NUCLEOTIDE SEQUENCE [LARGE SCALE GENOMIC DNA]</scope>
    <source>
        <strain evidence="1 2">G4123</strain>
    </source>
</reference>
<evidence type="ECO:0000313" key="1">
    <source>
        <dbReference type="EMBL" id="OPB73645.1"/>
    </source>
</evidence>
<dbReference type="KEGG" id="ego:BBD34_04795"/>